<dbReference type="InterPro" id="IPR006674">
    <property type="entry name" value="HD_domain"/>
</dbReference>
<comment type="caution">
    <text evidence="2">The sequence shown here is derived from an EMBL/GenBank/DDBJ whole genome shotgun (WGS) entry which is preliminary data.</text>
</comment>
<dbReference type="EMBL" id="MDYQ01000225">
    <property type="protein sequence ID" value="PRP78409.1"/>
    <property type="molecule type" value="Genomic_DNA"/>
</dbReference>
<name>A0A2P6MSH8_9EUKA</name>
<evidence type="ECO:0000313" key="4">
    <source>
        <dbReference type="Proteomes" id="UP000241769"/>
    </source>
</evidence>
<dbReference type="EMBL" id="MDYQ01000448">
    <property type="protein sequence ID" value="PRP74662.1"/>
    <property type="molecule type" value="Genomic_DNA"/>
</dbReference>
<accession>A0A2P6MSH8</accession>
<dbReference type="PANTHER" id="PTHR33594:SF1">
    <property type="entry name" value="HD_PDEASE DOMAIN-CONTAINING PROTEIN"/>
    <property type="match status" value="1"/>
</dbReference>
<dbReference type="OrthoDB" id="16547at2759"/>
<proteinExistence type="predicted"/>
<dbReference type="AlphaFoldDB" id="A0A2P6MSH8"/>
<dbReference type="PANTHER" id="PTHR33594">
    <property type="entry name" value="SUPERFAMILY HYDROLASE, PUTATIVE (AFU_ORTHOLOGUE AFUA_1G03035)-RELATED"/>
    <property type="match status" value="1"/>
</dbReference>
<evidence type="ECO:0000313" key="3">
    <source>
        <dbReference type="EMBL" id="PRP78409.1"/>
    </source>
</evidence>
<keyword evidence="2" id="KW-0378">Hydrolase</keyword>
<protein>
    <submittedName>
        <fullName evidence="2">Putative HD superfamily hydrolase</fullName>
    </submittedName>
</protein>
<dbReference type="GO" id="GO:0016787">
    <property type="term" value="F:hydrolase activity"/>
    <property type="evidence" value="ECO:0007669"/>
    <property type="project" value="UniProtKB-KW"/>
</dbReference>
<sequence length="274" mass="30519">MPLTSQMRTTLSKVLPRGTRGLTKCVYVKQFSIGSSIANTMTNTLVLNAIEYVKKEMAANDVSHDWSHIERVWKTAKTIAVSENIQDVEAVELGALLHDIADWKYSGSETAGAEAARKFLESQNVPAERVYLVRFTSIPSQTLTSLQIVSIVENVGFKNELAGKLKVFPELAAVQDADRLDAIGAVGIARCFTFGGVRNRPLHDPNQPPLIGLTKEDYVKVSTSNPPSINHFYEKLLTLKDKMKTETGKMMAQKRHEFMEQYLAQFLAEWDGKA</sequence>
<dbReference type="SUPFAM" id="SSF109604">
    <property type="entry name" value="HD-domain/PDEase-like"/>
    <property type="match status" value="1"/>
</dbReference>
<dbReference type="InParanoid" id="A0A2P6MSH8"/>
<gene>
    <name evidence="2" type="ORF">PROFUN_03584</name>
    <name evidence="3" type="ORF">PROFUN_13713</name>
</gene>
<keyword evidence="4" id="KW-1185">Reference proteome</keyword>
<dbReference type="CDD" id="cd00077">
    <property type="entry name" value="HDc"/>
    <property type="match status" value="1"/>
</dbReference>
<dbReference type="Proteomes" id="UP000241769">
    <property type="component" value="Unassembled WGS sequence"/>
</dbReference>
<reference evidence="2 4" key="1">
    <citation type="journal article" date="2018" name="Genome Biol. Evol.">
        <title>Multiple Roots of Fruiting Body Formation in Amoebozoa.</title>
        <authorList>
            <person name="Hillmann F."/>
            <person name="Forbes G."/>
            <person name="Novohradska S."/>
            <person name="Ferling I."/>
            <person name="Riege K."/>
            <person name="Groth M."/>
            <person name="Westermann M."/>
            <person name="Marz M."/>
            <person name="Spaller T."/>
            <person name="Winckler T."/>
            <person name="Schaap P."/>
            <person name="Glockner G."/>
        </authorList>
    </citation>
    <scope>NUCLEOTIDE SEQUENCE [LARGE SCALE GENOMIC DNA]</scope>
    <source>
        <strain evidence="2 4">Jena</strain>
    </source>
</reference>
<dbReference type="FunCoup" id="A0A2P6MSH8">
    <property type="interactions" value="1"/>
</dbReference>
<dbReference type="Pfam" id="PF01966">
    <property type="entry name" value="HD"/>
    <property type="match status" value="1"/>
</dbReference>
<dbReference type="STRING" id="1890364.A0A2P6MSH8"/>
<dbReference type="SMART" id="SM00471">
    <property type="entry name" value="HDc"/>
    <property type="match status" value="1"/>
</dbReference>
<dbReference type="Gene3D" id="1.10.472.50">
    <property type="entry name" value="HD-domain/PDEase-like"/>
    <property type="match status" value="1"/>
</dbReference>
<dbReference type="Gene3D" id="1.20.58.1910">
    <property type="match status" value="1"/>
</dbReference>
<dbReference type="InterPro" id="IPR003607">
    <property type="entry name" value="HD/PDEase_dom"/>
</dbReference>
<organism evidence="2 4">
    <name type="scientific">Planoprotostelium fungivorum</name>
    <dbReference type="NCBI Taxonomy" id="1890364"/>
    <lineage>
        <taxon>Eukaryota</taxon>
        <taxon>Amoebozoa</taxon>
        <taxon>Evosea</taxon>
        <taxon>Variosea</taxon>
        <taxon>Cavosteliida</taxon>
        <taxon>Cavosteliaceae</taxon>
        <taxon>Planoprotostelium</taxon>
    </lineage>
</organism>
<feature type="domain" description="HD/PDEase" evidence="1">
    <location>
        <begin position="61"/>
        <end position="192"/>
    </location>
</feature>
<evidence type="ECO:0000259" key="1">
    <source>
        <dbReference type="SMART" id="SM00471"/>
    </source>
</evidence>
<evidence type="ECO:0000313" key="2">
    <source>
        <dbReference type="EMBL" id="PRP74662.1"/>
    </source>
</evidence>